<dbReference type="KEGG" id="smai:EXU30_04760"/>
<evidence type="ECO:0000313" key="2">
    <source>
        <dbReference type="EMBL" id="QBF82093.1"/>
    </source>
</evidence>
<dbReference type="Pfam" id="PF01541">
    <property type="entry name" value="GIY-YIG"/>
    <property type="match status" value="1"/>
</dbReference>
<accession>A0A411PEX8</accession>
<dbReference type="Proteomes" id="UP000291106">
    <property type="component" value="Chromosome"/>
</dbReference>
<name>A0A411PEX8_9GAMM</name>
<dbReference type="OrthoDB" id="7063659at2"/>
<dbReference type="SUPFAM" id="SSF82771">
    <property type="entry name" value="GIY-YIG endonuclease"/>
    <property type="match status" value="1"/>
</dbReference>
<evidence type="ECO:0000259" key="1">
    <source>
        <dbReference type="PROSITE" id="PS50164"/>
    </source>
</evidence>
<dbReference type="InterPro" id="IPR000305">
    <property type="entry name" value="GIY-YIG_endonuc"/>
</dbReference>
<dbReference type="EMBL" id="CP036200">
    <property type="protein sequence ID" value="QBF82093.1"/>
    <property type="molecule type" value="Genomic_DNA"/>
</dbReference>
<sequence>MDFLKINRHAHNPNSAKVSHFVYAHINSAGEMYIGFSSDPAKRWAEHISDSVDKLNRNYSAPFKASLRKYSPTNWKHYLIASTTSEKLARNREAAAILFYKPKLNKRPELVPFDRDYGFQSIDTQVPERVTLNKKMTSTVYGRTNSQRKVALGIIVYENGRKRVKSLKNTHFDAGLYIECARSERAKFQPGQRVTINVALSTKPNGTNYLVAAKTSPLKLVQ</sequence>
<dbReference type="InterPro" id="IPR035901">
    <property type="entry name" value="GIY-YIG_endonuc_sf"/>
</dbReference>
<evidence type="ECO:0000313" key="3">
    <source>
        <dbReference type="Proteomes" id="UP000291106"/>
    </source>
</evidence>
<dbReference type="AlphaFoldDB" id="A0A411PEX8"/>
<dbReference type="RefSeq" id="WP_130598066.1">
    <property type="nucleotide sequence ID" value="NZ_CP036200.1"/>
</dbReference>
<reference evidence="2 3" key="1">
    <citation type="submission" date="2019-02" db="EMBL/GenBank/DDBJ databases">
        <title>Shewanella sp. D4-2 isolated from Dokdo Island.</title>
        <authorList>
            <person name="Baek K."/>
        </authorList>
    </citation>
    <scope>NUCLEOTIDE SEQUENCE [LARGE SCALE GENOMIC DNA]</scope>
    <source>
        <strain evidence="2 3">D4-2</strain>
    </source>
</reference>
<dbReference type="Gene3D" id="3.40.1440.10">
    <property type="entry name" value="GIY-YIG endonuclease"/>
    <property type="match status" value="1"/>
</dbReference>
<organism evidence="2 3">
    <name type="scientific">Shewanella maritima</name>
    <dbReference type="NCBI Taxonomy" id="2520507"/>
    <lineage>
        <taxon>Bacteria</taxon>
        <taxon>Pseudomonadati</taxon>
        <taxon>Pseudomonadota</taxon>
        <taxon>Gammaproteobacteria</taxon>
        <taxon>Alteromonadales</taxon>
        <taxon>Shewanellaceae</taxon>
        <taxon>Shewanella</taxon>
    </lineage>
</organism>
<dbReference type="PROSITE" id="PS50164">
    <property type="entry name" value="GIY_YIG"/>
    <property type="match status" value="1"/>
</dbReference>
<keyword evidence="3" id="KW-1185">Reference proteome</keyword>
<protein>
    <recommendedName>
        <fullName evidence="1">GIY-YIG domain-containing protein</fullName>
    </recommendedName>
</protein>
<proteinExistence type="predicted"/>
<gene>
    <name evidence="2" type="ORF">EXU30_04760</name>
</gene>
<feature type="domain" description="GIY-YIG" evidence="1">
    <location>
        <begin position="18"/>
        <end position="106"/>
    </location>
</feature>